<proteinExistence type="predicted"/>
<feature type="compositionally biased region" description="Polar residues" evidence="7">
    <location>
        <begin position="320"/>
        <end position="361"/>
    </location>
</feature>
<dbReference type="GeneID" id="38782715"/>
<sequence>MSHGAEPLRGRTTELTGQSGSEKARKHLPAADLPGTWTYSTRSASSHPSPGSQFSESKSSPTLLHQQQQPSSMSGAPPMWYDPDQAVVPYESNYEQWVENYELSQQSQQHTFSQGVAQGVSAGQASFQPQQQQPHIQPHPLLQHAPTHPLSIPAERVQPPPRNQYNFVPDPYVPQPSGQDNYTGHYPQTSAGNRPQRSRLPRTRQGQTSAVPFTFTAPLHAGELADSFSVSGSDYRHQHQSFPLPLSAPTSDTLYYHDAMQSDLISGTDPPPQQNFIFTEHQHPGSSSAPRPSVTPSSDATNVSSLSPRSWVGPDDLSYQGDTSSQQGGSVTASSSQTRMGTSASPSAPTQTFGGAQPHNSTKGKDKSHRPKRPRVDSDNLSDDDEPHTLTMNVIMPPQTGAEGYPITTRLPGACKHCKKLKMKCTFPPGENTCNRCRGTGHVCVVEGRKPRNAPNKREYLLAQIRQKDAMIEKLLRELHNPYTATPFSIASYRLATNPSDRNKESVIDWLDRLESSVQHSGKSKGLEAFTESRAGNDTGDDSEDEAEDGGGRPTVRGSVLGYGTIDDSTKEAHDQMQALPDVAVPIGLLANLAISNSPKDKKQKNSNQATEAEDPEDDDVGFANRRYFMPGPAYDLGIRASLIQSHSPPEILVHGLVTPSDVEELFKIFYERLNVHVTLLDQDIHTPAMTFARCPFLFTVVCAIASRYYEPKSEIYPIAMHFAKRAAADGLLNGWKSVELSQAYILLSTYGVPARRWEEDRSWLYIGLAIRIATDLNLQQVSTVQPKSDSHEREIINQTRLWMICFNLDRSMATQFGKPATIKENYTIRTSENWYRRSRFNHPYDVGLCAYTQMLRIMARFHEEIFSDPTAPSGLNQAIDFHEVTLRHDEDMTRYFEDWTRRFEEDSDLQEPAYAFRASLLPFLTNYSRLVMYSFGFQQAFKRGMQPGDQIFLDKCFQSAKSVILCMIESLSPEYMRYSPDGHFIFASFASAFLLKLMRPEFANLITNEQVAEIFDLIEKLIRKLSSREIAIDMRHTPNLHARFLAGLLKKYRRDVAASGRLHPQSPSQGPVAHGSHGVHTTYASQSPSASSSTSSQPTYQTGPAPGAFHATQDIVANHIDPTAMMQSEAMYEDAAYPAGTGPMDYSSADLVENLGALLALQSPSYWNHMMMPGYSWPESPPNMAHEEFFNAAEGLNGFSNFQTAPVLHG</sequence>
<evidence type="ECO:0000256" key="5">
    <source>
        <dbReference type="ARBA" id="ARBA00023163"/>
    </source>
</evidence>
<dbReference type="InterPro" id="IPR051089">
    <property type="entry name" value="prtT"/>
</dbReference>
<feature type="region of interest" description="Disordered" evidence="7">
    <location>
        <begin position="262"/>
        <end position="399"/>
    </location>
</feature>
<evidence type="ECO:0000256" key="6">
    <source>
        <dbReference type="ARBA" id="ARBA00023242"/>
    </source>
</evidence>
<feature type="compositionally biased region" description="Polar residues" evidence="7">
    <location>
        <begin position="176"/>
        <end position="195"/>
    </location>
</feature>
<comment type="caution">
    <text evidence="9">The sequence shown here is derived from an EMBL/GenBank/DDBJ whole genome shotgun (WGS) entry which is preliminary data.</text>
</comment>
<dbReference type="GO" id="GO:0000976">
    <property type="term" value="F:transcription cis-regulatory region binding"/>
    <property type="evidence" value="ECO:0007669"/>
    <property type="project" value="TreeGrafter"/>
</dbReference>
<dbReference type="STRING" id="139825.A0A401GUA3"/>
<evidence type="ECO:0000256" key="7">
    <source>
        <dbReference type="SAM" id="MobiDB-lite"/>
    </source>
</evidence>
<dbReference type="PANTHER" id="PTHR31845">
    <property type="entry name" value="FINGER DOMAIN PROTEIN, PUTATIVE-RELATED"/>
    <property type="match status" value="1"/>
</dbReference>
<dbReference type="Proteomes" id="UP000287166">
    <property type="component" value="Unassembled WGS sequence"/>
</dbReference>
<feature type="compositionally biased region" description="Polar residues" evidence="7">
    <location>
        <begin position="37"/>
        <end position="74"/>
    </location>
</feature>
<feature type="compositionally biased region" description="Acidic residues" evidence="7">
    <location>
        <begin position="612"/>
        <end position="621"/>
    </location>
</feature>
<dbReference type="GO" id="GO:0008270">
    <property type="term" value="F:zinc ion binding"/>
    <property type="evidence" value="ECO:0007669"/>
    <property type="project" value="InterPro"/>
</dbReference>
<dbReference type="CDD" id="cd00067">
    <property type="entry name" value="GAL4"/>
    <property type="match status" value="1"/>
</dbReference>
<feature type="compositionally biased region" description="Acidic residues" evidence="7">
    <location>
        <begin position="539"/>
        <end position="549"/>
    </location>
</feature>
<evidence type="ECO:0000256" key="4">
    <source>
        <dbReference type="ARBA" id="ARBA00023125"/>
    </source>
</evidence>
<protein>
    <submittedName>
        <fullName evidence="9">Protein priB</fullName>
    </submittedName>
</protein>
<evidence type="ECO:0000256" key="2">
    <source>
        <dbReference type="ARBA" id="ARBA00022723"/>
    </source>
</evidence>
<dbReference type="GO" id="GO:0006351">
    <property type="term" value="P:DNA-templated transcription"/>
    <property type="evidence" value="ECO:0007669"/>
    <property type="project" value="InterPro"/>
</dbReference>
<accession>A0A401GUA3</accession>
<keyword evidence="10" id="KW-1185">Reference proteome</keyword>
<keyword evidence="5" id="KW-0804">Transcription</keyword>
<keyword evidence="3" id="KW-0805">Transcription regulation</keyword>
<keyword evidence="4" id="KW-0238">DNA-binding</keyword>
<evidence type="ECO:0000313" key="10">
    <source>
        <dbReference type="Proteomes" id="UP000287166"/>
    </source>
</evidence>
<dbReference type="GO" id="GO:0000981">
    <property type="term" value="F:DNA-binding transcription factor activity, RNA polymerase II-specific"/>
    <property type="evidence" value="ECO:0007669"/>
    <property type="project" value="InterPro"/>
</dbReference>
<dbReference type="CDD" id="cd12148">
    <property type="entry name" value="fungal_TF_MHR"/>
    <property type="match status" value="1"/>
</dbReference>
<dbReference type="SMART" id="SM00906">
    <property type="entry name" value="Fungal_trans"/>
    <property type="match status" value="1"/>
</dbReference>
<dbReference type="Pfam" id="PF04082">
    <property type="entry name" value="Fungal_trans"/>
    <property type="match status" value="1"/>
</dbReference>
<dbReference type="SUPFAM" id="SSF57701">
    <property type="entry name" value="Zn2/Cys6 DNA-binding domain"/>
    <property type="match status" value="1"/>
</dbReference>
<gene>
    <name evidence="9" type="ORF">SCP_0803200</name>
</gene>
<dbReference type="EMBL" id="BFAD01000008">
    <property type="protein sequence ID" value="GBE85798.1"/>
    <property type="molecule type" value="Genomic_DNA"/>
</dbReference>
<feature type="region of interest" description="Disordered" evidence="7">
    <location>
        <begin position="521"/>
        <end position="574"/>
    </location>
</feature>
<dbReference type="PANTHER" id="PTHR31845:SF19">
    <property type="entry name" value="TRANSCRIPTION FACTOR DOMAIN-CONTAINING PROTEIN"/>
    <property type="match status" value="1"/>
</dbReference>
<dbReference type="Gene3D" id="4.10.240.10">
    <property type="entry name" value="Zn(2)-C6 fungal-type DNA-binding domain"/>
    <property type="match status" value="1"/>
</dbReference>
<feature type="compositionally biased region" description="Basic and acidic residues" evidence="7">
    <location>
        <begin position="1"/>
        <end position="12"/>
    </location>
</feature>
<organism evidence="9 10">
    <name type="scientific">Sparassis crispa</name>
    <dbReference type="NCBI Taxonomy" id="139825"/>
    <lineage>
        <taxon>Eukaryota</taxon>
        <taxon>Fungi</taxon>
        <taxon>Dikarya</taxon>
        <taxon>Basidiomycota</taxon>
        <taxon>Agaricomycotina</taxon>
        <taxon>Agaricomycetes</taxon>
        <taxon>Polyporales</taxon>
        <taxon>Sparassidaceae</taxon>
        <taxon>Sparassis</taxon>
    </lineage>
</organism>
<evidence type="ECO:0000256" key="1">
    <source>
        <dbReference type="ARBA" id="ARBA00004123"/>
    </source>
</evidence>
<feature type="region of interest" description="Disordered" evidence="7">
    <location>
        <begin position="103"/>
        <end position="210"/>
    </location>
</feature>
<evidence type="ECO:0000313" key="9">
    <source>
        <dbReference type="EMBL" id="GBE85798.1"/>
    </source>
</evidence>
<feature type="compositionally biased region" description="Low complexity" evidence="7">
    <location>
        <begin position="1082"/>
        <end position="1103"/>
    </location>
</feature>
<keyword evidence="6" id="KW-0539">Nucleus</keyword>
<feature type="region of interest" description="Disordered" evidence="7">
    <location>
        <begin position="596"/>
        <end position="622"/>
    </location>
</feature>
<feature type="compositionally biased region" description="Low complexity" evidence="7">
    <location>
        <begin position="128"/>
        <end position="144"/>
    </location>
</feature>
<dbReference type="RefSeq" id="XP_027616711.1">
    <property type="nucleotide sequence ID" value="XM_027760910.1"/>
</dbReference>
<dbReference type="GO" id="GO:0005634">
    <property type="term" value="C:nucleus"/>
    <property type="evidence" value="ECO:0007669"/>
    <property type="project" value="UniProtKB-SubCell"/>
</dbReference>
<feature type="region of interest" description="Disordered" evidence="7">
    <location>
        <begin position="1"/>
        <end position="84"/>
    </location>
</feature>
<dbReference type="OrthoDB" id="39175at2759"/>
<reference evidence="9 10" key="1">
    <citation type="journal article" date="2018" name="Sci. Rep.">
        <title>Genome sequence of the cauliflower mushroom Sparassis crispa (Hanabiratake) and its association with beneficial usage.</title>
        <authorList>
            <person name="Kiyama R."/>
            <person name="Furutani Y."/>
            <person name="Kawaguchi K."/>
            <person name="Nakanishi T."/>
        </authorList>
    </citation>
    <scope>NUCLEOTIDE SEQUENCE [LARGE SCALE GENOMIC DNA]</scope>
</reference>
<dbReference type="InParanoid" id="A0A401GUA3"/>
<dbReference type="PROSITE" id="PS00463">
    <property type="entry name" value="ZN2_CY6_FUNGAL_1"/>
    <property type="match status" value="1"/>
</dbReference>
<dbReference type="AlphaFoldDB" id="A0A401GUA3"/>
<dbReference type="InterPro" id="IPR007219">
    <property type="entry name" value="XnlR_reg_dom"/>
</dbReference>
<feature type="compositionally biased region" description="Polar residues" evidence="7">
    <location>
        <begin position="284"/>
        <end position="308"/>
    </location>
</feature>
<feature type="domain" description="Zn(2)-C6 fungal-type" evidence="8">
    <location>
        <begin position="414"/>
        <end position="444"/>
    </location>
</feature>
<evidence type="ECO:0000259" key="8">
    <source>
        <dbReference type="PROSITE" id="PS00463"/>
    </source>
</evidence>
<dbReference type="InterPro" id="IPR001138">
    <property type="entry name" value="Zn2Cys6_DnaBD"/>
</dbReference>
<keyword evidence="2" id="KW-0479">Metal-binding</keyword>
<name>A0A401GUA3_9APHY</name>
<dbReference type="SMART" id="SM00066">
    <property type="entry name" value="GAL4"/>
    <property type="match status" value="1"/>
</dbReference>
<feature type="region of interest" description="Disordered" evidence="7">
    <location>
        <begin position="1060"/>
        <end position="1109"/>
    </location>
</feature>
<dbReference type="InterPro" id="IPR036864">
    <property type="entry name" value="Zn2-C6_fun-type_DNA-bd_sf"/>
</dbReference>
<evidence type="ECO:0000256" key="3">
    <source>
        <dbReference type="ARBA" id="ARBA00023015"/>
    </source>
</evidence>
<feature type="compositionally biased region" description="Polar residues" evidence="7">
    <location>
        <begin position="103"/>
        <end position="127"/>
    </location>
</feature>
<comment type="subcellular location">
    <subcellularLocation>
        <location evidence="1">Nucleus</location>
    </subcellularLocation>
</comment>